<reference evidence="1" key="1">
    <citation type="submission" date="2022-07" db="EMBL/GenBank/DDBJ databases">
        <title>Phylogenomic reconstructions and comparative analyses of Kickxellomycotina fungi.</title>
        <authorList>
            <person name="Reynolds N.K."/>
            <person name="Stajich J.E."/>
            <person name="Barry K."/>
            <person name="Grigoriev I.V."/>
            <person name="Crous P."/>
            <person name="Smith M.E."/>
        </authorList>
    </citation>
    <scope>NUCLEOTIDE SEQUENCE</scope>
    <source>
        <strain evidence="1">RSA 567</strain>
    </source>
</reference>
<accession>A0A9W8B5G7</accession>
<name>A0A9W8B5G7_9FUNG</name>
<keyword evidence="2" id="KW-1185">Reference proteome</keyword>
<dbReference type="Proteomes" id="UP001151582">
    <property type="component" value="Unassembled WGS sequence"/>
</dbReference>
<dbReference type="EMBL" id="JANBQB010000030">
    <property type="protein sequence ID" value="KAJ1984104.1"/>
    <property type="molecule type" value="Genomic_DNA"/>
</dbReference>
<gene>
    <name evidence="1" type="ORF">H4R34_000857</name>
</gene>
<dbReference type="OrthoDB" id="10366287at2759"/>
<organism evidence="1 2">
    <name type="scientific">Dimargaris verticillata</name>
    <dbReference type="NCBI Taxonomy" id="2761393"/>
    <lineage>
        <taxon>Eukaryota</taxon>
        <taxon>Fungi</taxon>
        <taxon>Fungi incertae sedis</taxon>
        <taxon>Zoopagomycota</taxon>
        <taxon>Kickxellomycotina</taxon>
        <taxon>Dimargaritomycetes</taxon>
        <taxon>Dimargaritales</taxon>
        <taxon>Dimargaritaceae</taxon>
        <taxon>Dimargaris</taxon>
    </lineage>
</organism>
<dbReference type="AlphaFoldDB" id="A0A9W8B5G7"/>
<comment type="caution">
    <text evidence="1">The sequence shown here is derived from an EMBL/GenBank/DDBJ whole genome shotgun (WGS) entry which is preliminary data.</text>
</comment>
<sequence>MANLPCPATVTDVVCELESTTAIHTASALPDRPIASDPTQLEWFVGVGVVLAVKALPGATPNPLLPAGSRYTLLALPAQRPPAVHGCCVGRARVPPGSMTPSDGARPPAANAPPQFYDVVLVPTQASPARCFTLANVYRPPTGDILALVSHSEEVINLTMGPARPTPTASSNFERFLHQVRFETQRLNAGPVLSHRLPQRYPQFTAQLRWLWAHSADHAVTAHDVARFLCSTLALNTSAVLDPAFDHWLQTSVTACAGKLFLYLPPP</sequence>
<evidence type="ECO:0000313" key="1">
    <source>
        <dbReference type="EMBL" id="KAJ1984104.1"/>
    </source>
</evidence>
<evidence type="ECO:0000313" key="2">
    <source>
        <dbReference type="Proteomes" id="UP001151582"/>
    </source>
</evidence>
<proteinExistence type="predicted"/>
<protein>
    <submittedName>
        <fullName evidence="1">Uncharacterized protein</fullName>
    </submittedName>
</protein>